<keyword evidence="5" id="KW-0998">Cell outer membrane</keyword>
<dbReference type="PANTHER" id="PTHR38776">
    <property type="entry name" value="MLTA-INTERACTING PROTEIN-RELATED"/>
    <property type="match status" value="1"/>
</dbReference>
<evidence type="ECO:0000256" key="4">
    <source>
        <dbReference type="ARBA" id="ARBA00023136"/>
    </source>
</evidence>
<evidence type="ECO:0000256" key="1">
    <source>
        <dbReference type="ARBA" id="ARBA00004442"/>
    </source>
</evidence>
<keyword evidence="8" id="KW-1185">Reference proteome</keyword>
<dbReference type="Pfam" id="PF06629">
    <property type="entry name" value="MipA"/>
    <property type="match status" value="1"/>
</dbReference>
<keyword evidence="3 6" id="KW-0732">Signal</keyword>
<dbReference type="SUPFAM" id="SSF56935">
    <property type="entry name" value="Porins"/>
    <property type="match status" value="1"/>
</dbReference>
<dbReference type="OrthoDB" id="8562138at2"/>
<keyword evidence="4" id="KW-0472">Membrane</keyword>
<sequence>MLKKQFVLAASLAGASLLFSQNLFAQPLSVGVAAVWSESPYYNTKNRTVPLPLINYQDENVFFHGLEAGYYLYHGNADQFSIIANTTGQYFNPHRAHHSAMRGLDKRHLTMMMGGEWTHVATWGVVKTALTGDVLNESNGLVWDTNYHYPLQFGALSLIPGAGVTWQSANQTDYYYGVSGKESRRTGIDRYKADDSWSPYVDISATYQLTRDWTVVAGARYTHFDNEIKHSSMVDKSGQTTVWTGVNYQF</sequence>
<dbReference type="AlphaFoldDB" id="A0A1H9I2I4"/>
<dbReference type="GO" id="GO:0009279">
    <property type="term" value="C:cell outer membrane"/>
    <property type="evidence" value="ECO:0007669"/>
    <property type="project" value="UniProtKB-SubCell"/>
</dbReference>
<feature type="chain" id="PRO_5017189075" evidence="6">
    <location>
        <begin position="26"/>
        <end position="250"/>
    </location>
</feature>
<evidence type="ECO:0000313" key="7">
    <source>
        <dbReference type="EMBL" id="SEQ68851.1"/>
    </source>
</evidence>
<dbReference type="GO" id="GO:0009252">
    <property type="term" value="P:peptidoglycan biosynthetic process"/>
    <property type="evidence" value="ECO:0007669"/>
    <property type="project" value="TreeGrafter"/>
</dbReference>
<dbReference type="EMBL" id="FOGC01000005">
    <property type="protein sequence ID" value="SEQ68851.1"/>
    <property type="molecule type" value="Genomic_DNA"/>
</dbReference>
<evidence type="ECO:0000256" key="3">
    <source>
        <dbReference type="ARBA" id="ARBA00022729"/>
    </source>
</evidence>
<proteinExistence type="inferred from homology"/>
<dbReference type="Proteomes" id="UP000242515">
    <property type="component" value="Unassembled WGS sequence"/>
</dbReference>
<gene>
    <name evidence="7" type="ORF">SAMN05216522_105182</name>
</gene>
<organism evidence="7 8">
    <name type="scientific">Rosenbergiella nectarea</name>
    <dbReference type="NCBI Taxonomy" id="988801"/>
    <lineage>
        <taxon>Bacteria</taxon>
        <taxon>Pseudomonadati</taxon>
        <taxon>Pseudomonadota</taxon>
        <taxon>Gammaproteobacteria</taxon>
        <taxon>Enterobacterales</taxon>
        <taxon>Erwiniaceae</taxon>
        <taxon>Rosenbergiella</taxon>
    </lineage>
</organism>
<protein>
    <submittedName>
        <fullName evidence="7">Outer membrane protein</fullName>
    </submittedName>
</protein>
<dbReference type="RefSeq" id="WP_092675269.1">
    <property type="nucleotide sequence ID" value="NZ_FOGC01000005.1"/>
</dbReference>
<evidence type="ECO:0000256" key="6">
    <source>
        <dbReference type="SAM" id="SignalP"/>
    </source>
</evidence>
<dbReference type="InterPro" id="IPR010583">
    <property type="entry name" value="MipA"/>
</dbReference>
<reference evidence="8" key="1">
    <citation type="submission" date="2016-10" db="EMBL/GenBank/DDBJ databases">
        <authorList>
            <person name="Varghese N."/>
            <person name="Submissions S."/>
        </authorList>
    </citation>
    <scope>NUCLEOTIDE SEQUENCE [LARGE SCALE GENOMIC DNA]</scope>
    <source>
        <strain evidence="8">8N4</strain>
    </source>
</reference>
<comment type="similarity">
    <text evidence="2">Belongs to the MipA/OmpV family.</text>
</comment>
<evidence type="ECO:0000256" key="2">
    <source>
        <dbReference type="ARBA" id="ARBA00005722"/>
    </source>
</evidence>
<dbReference type="STRING" id="988801.SAMN05216522_105182"/>
<dbReference type="Gene3D" id="2.40.160.20">
    <property type="match status" value="1"/>
</dbReference>
<feature type="signal peptide" evidence="6">
    <location>
        <begin position="1"/>
        <end position="25"/>
    </location>
</feature>
<evidence type="ECO:0000256" key="5">
    <source>
        <dbReference type="ARBA" id="ARBA00023237"/>
    </source>
</evidence>
<comment type="subcellular location">
    <subcellularLocation>
        <location evidence="1">Cell outer membrane</location>
    </subcellularLocation>
</comment>
<accession>A0A1H9I2I4</accession>
<name>A0A1H9I2I4_9GAMM</name>
<evidence type="ECO:0000313" key="8">
    <source>
        <dbReference type="Proteomes" id="UP000242515"/>
    </source>
</evidence>
<dbReference type="PANTHER" id="PTHR38776:SF1">
    <property type="entry name" value="MLTA-INTERACTING PROTEIN-RELATED"/>
    <property type="match status" value="1"/>
</dbReference>